<feature type="transmembrane region" description="Helical" evidence="1">
    <location>
        <begin position="42"/>
        <end position="61"/>
    </location>
</feature>
<keyword evidence="1" id="KW-0472">Membrane</keyword>
<reference evidence="3" key="1">
    <citation type="journal article" date="2019" name="Int. J. Syst. Evol. Microbiol.">
        <title>The Global Catalogue of Microorganisms (GCM) 10K type strain sequencing project: providing services to taxonomists for standard genome sequencing and annotation.</title>
        <authorList>
            <consortium name="The Broad Institute Genomics Platform"/>
            <consortium name="The Broad Institute Genome Sequencing Center for Infectious Disease"/>
            <person name="Wu L."/>
            <person name="Ma J."/>
        </authorList>
    </citation>
    <scope>NUCLEOTIDE SEQUENCE [LARGE SCALE GENOMIC DNA]</scope>
    <source>
        <strain evidence="3">KCTC 23701</strain>
    </source>
</reference>
<evidence type="ECO:0000256" key="1">
    <source>
        <dbReference type="SAM" id="Phobius"/>
    </source>
</evidence>
<accession>A0ABQ3GZV1</accession>
<proteinExistence type="predicted"/>
<organism evidence="2 3">
    <name type="scientific">Jeongeupia chitinilytica</name>
    <dbReference type="NCBI Taxonomy" id="1041641"/>
    <lineage>
        <taxon>Bacteria</taxon>
        <taxon>Pseudomonadati</taxon>
        <taxon>Pseudomonadota</taxon>
        <taxon>Betaproteobacteria</taxon>
        <taxon>Neisseriales</taxon>
        <taxon>Chitinibacteraceae</taxon>
        <taxon>Jeongeupia</taxon>
    </lineage>
</organism>
<keyword evidence="1" id="KW-1133">Transmembrane helix</keyword>
<dbReference type="RefSeq" id="WP_189459496.1">
    <property type="nucleotide sequence ID" value="NZ_BMYO01000003.1"/>
</dbReference>
<protein>
    <submittedName>
        <fullName evidence="2">Uncharacterized protein</fullName>
    </submittedName>
</protein>
<name>A0ABQ3GZV1_9NEIS</name>
<keyword evidence="1" id="KW-0812">Transmembrane</keyword>
<evidence type="ECO:0000313" key="3">
    <source>
        <dbReference type="Proteomes" id="UP000604737"/>
    </source>
</evidence>
<sequence length="72" mass="7488">MVTQCVEIAADGIVRAMAASGPCQLAISSPGFFEMTSDEGKLVAMAIVTCWGAGAVIRALAQLFNHRGDSDE</sequence>
<comment type="caution">
    <text evidence="2">The sequence shown here is derived from an EMBL/GenBank/DDBJ whole genome shotgun (WGS) entry which is preliminary data.</text>
</comment>
<gene>
    <name evidence="2" type="ORF">GCM10007350_14360</name>
</gene>
<dbReference type="Proteomes" id="UP000604737">
    <property type="component" value="Unassembled WGS sequence"/>
</dbReference>
<evidence type="ECO:0000313" key="2">
    <source>
        <dbReference type="EMBL" id="GHD60788.1"/>
    </source>
</evidence>
<keyword evidence="3" id="KW-1185">Reference proteome</keyword>
<dbReference type="EMBL" id="BMYO01000003">
    <property type="protein sequence ID" value="GHD60788.1"/>
    <property type="molecule type" value="Genomic_DNA"/>
</dbReference>